<reference evidence="1" key="1">
    <citation type="submission" date="2016-11" db="EMBL/GenBank/DDBJ databases">
        <title>The genome of Nicotiana attenuata.</title>
        <authorList>
            <person name="Xu S."/>
            <person name="Brockmoeller T."/>
            <person name="Gaquerel E."/>
            <person name="Navarro A."/>
            <person name="Kuhl H."/>
            <person name="Gase K."/>
            <person name="Ling Z."/>
            <person name="Zhou W."/>
            <person name="Kreitzer C."/>
            <person name="Stanke M."/>
            <person name="Tang H."/>
            <person name="Lyons E."/>
            <person name="Pandey P."/>
            <person name="Pandey S.P."/>
            <person name="Timmermann B."/>
            <person name="Baldwin I.T."/>
        </authorList>
    </citation>
    <scope>NUCLEOTIDE SEQUENCE [LARGE SCALE GENOMIC DNA]</scope>
    <source>
        <strain evidence="1">UT</strain>
    </source>
</reference>
<keyword evidence="2" id="KW-1185">Reference proteome</keyword>
<sequence>MILIRNLRSVIHSTLKNWHYVVCQTSRRRSYLVFDPTEPVSSFCLAFPFPFCAEAGDDGILSIMHARGESISSSSSSLVYPFLV</sequence>
<organism evidence="1 2">
    <name type="scientific">Nicotiana attenuata</name>
    <name type="common">Coyote tobacco</name>
    <dbReference type="NCBI Taxonomy" id="49451"/>
    <lineage>
        <taxon>Eukaryota</taxon>
        <taxon>Viridiplantae</taxon>
        <taxon>Streptophyta</taxon>
        <taxon>Embryophyta</taxon>
        <taxon>Tracheophyta</taxon>
        <taxon>Spermatophyta</taxon>
        <taxon>Magnoliopsida</taxon>
        <taxon>eudicotyledons</taxon>
        <taxon>Gunneridae</taxon>
        <taxon>Pentapetalae</taxon>
        <taxon>asterids</taxon>
        <taxon>lamiids</taxon>
        <taxon>Solanales</taxon>
        <taxon>Solanaceae</taxon>
        <taxon>Nicotianoideae</taxon>
        <taxon>Nicotianeae</taxon>
        <taxon>Nicotiana</taxon>
    </lineage>
</organism>
<name>A0A314KVB2_NICAT</name>
<dbReference type="EMBL" id="MJEQ01000903">
    <property type="protein sequence ID" value="OIT33318.1"/>
    <property type="molecule type" value="Genomic_DNA"/>
</dbReference>
<dbReference type="AlphaFoldDB" id="A0A314KVB2"/>
<evidence type="ECO:0000313" key="2">
    <source>
        <dbReference type="Proteomes" id="UP000187609"/>
    </source>
</evidence>
<proteinExistence type="predicted"/>
<gene>
    <name evidence="1" type="ORF">A4A49_06619</name>
</gene>
<accession>A0A314KVB2</accession>
<dbReference type="Proteomes" id="UP000187609">
    <property type="component" value="Unassembled WGS sequence"/>
</dbReference>
<evidence type="ECO:0000313" key="1">
    <source>
        <dbReference type="EMBL" id="OIT33318.1"/>
    </source>
</evidence>
<comment type="caution">
    <text evidence="1">The sequence shown here is derived from an EMBL/GenBank/DDBJ whole genome shotgun (WGS) entry which is preliminary data.</text>
</comment>
<protein>
    <submittedName>
        <fullName evidence="1">Uncharacterized protein</fullName>
    </submittedName>
</protein>
<dbReference type="Gramene" id="OIT33318">
    <property type="protein sequence ID" value="OIT33318"/>
    <property type="gene ID" value="A4A49_06619"/>
</dbReference>